<organism evidence="1 2">
    <name type="scientific">Portunus trituberculatus</name>
    <name type="common">Swimming crab</name>
    <name type="synonym">Neptunus trituberculatus</name>
    <dbReference type="NCBI Taxonomy" id="210409"/>
    <lineage>
        <taxon>Eukaryota</taxon>
        <taxon>Metazoa</taxon>
        <taxon>Ecdysozoa</taxon>
        <taxon>Arthropoda</taxon>
        <taxon>Crustacea</taxon>
        <taxon>Multicrustacea</taxon>
        <taxon>Malacostraca</taxon>
        <taxon>Eumalacostraca</taxon>
        <taxon>Eucarida</taxon>
        <taxon>Decapoda</taxon>
        <taxon>Pleocyemata</taxon>
        <taxon>Brachyura</taxon>
        <taxon>Eubrachyura</taxon>
        <taxon>Portunoidea</taxon>
        <taxon>Portunidae</taxon>
        <taxon>Portuninae</taxon>
        <taxon>Portunus</taxon>
    </lineage>
</organism>
<evidence type="ECO:0000313" key="2">
    <source>
        <dbReference type="Proteomes" id="UP000324222"/>
    </source>
</evidence>
<proteinExistence type="predicted"/>
<dbReference type="Proteomes" id="UP000324222">
    <property type="component" value="Unassembled WGS sequence"/>
</dbReference>
<dbReference type="AlphaFoldDB" id="A0A5B7HFV7"/>
<accession>A0A5B7HFV7</accession>
<protein>
    <submittedName>
        <fullName evidence="1">Uncharacterized protein</fullName>
    </submittedName>
</protein>
<name>A0A5B7HFV7_PORTR</name>
<comment type="caution">
    <text evidence="1">The sequence shown here is derived from an EMBL/GenBank/DDBJ whole genome shotgun (WGS) entry which is preliminary data.</text>
</comment>
<keyword evidence="2" id="KW-1185">Reference proteome</keyword>
<reference evidence="1 2" key="1">
    <citation type="submission" date="2019-05" db="EMBL/GenBank/DDBJ databases">
        <title>Another draft genome of Portunus trituberculatus and its Hox gene families provides insights of decapod evolution.</title>
        <authorList>
            <person name="Jeong J.-H."/>
            <person name="Song I."/>
            <person name="Kim S."/>
            <person name="Choi T."/>
            <person name="Kim D."/>
            <person name="Ryu S."/>
            <person name="Kim W."/>
        </authorList>
    </citation>
    <scope>NUCLEOTIDE SEQUENCE [LARGE SCALE GENOMIC DNA]</scope>
    <source>
        <tissue evidence="1">Muscle</tissue>
    </source>
</reference>
<evidence type="ECO:0000313" key="1">
    <source>
        <dbReference type="EMBL" id="MPC69053.1"/>
    </source>
</evidence>
<dbReference type="EMBL" id="VSRR010028808">
    <property type="protein sequence ID" value="MPC69053.1"/>
    <property type="molecule type" value="Genomic_DNA"/>
</dbReference>
<gene>
    <name evidence="1" type="ORF">E2C01_063266</name>
</gene>
<sequence>MSWSYITCIVSHRVQDPSLHVAASQPPTTLKHTVMNDPKPFISVFTNYSHDFHFHCLHKMEFGFVQ</sequence>